<dbReference type="GeneID" id="9687033"/>
<dbReference type="RefSeq" id="XP_003061356.1">
    <property type="nucleotide sequence ID" value="XM_003061310.1"/>
</dbReference>
<sequence length="405" mass="45100">MTCQPGRAIAPVARVAIASARGARDRGASRPRGVASKGRSNVVAERKKKYLHHLRLVARRASGGDAAGADEDDDPYTMGGEFFEEWEREMVKFWRLWNEEHARHRIRDNDIVWMVRLGREIPAFAKPETVAAGAKKLRALLPDAHVPIMIQREPGIVADGIDFVRASRSILDLQDLLCSSDHCRDVTRVIERAPRLLLCEDVRAEVNAAKRRLEEIAPSCDAKKAISEYPEEIITRIQLYDEYSDLPVSLQNIIAETSDDDENEAADAYDARWNDWERESSGGDGVGLVSNPGRRGLDENSWDNQYASPDSAEWMIDGYWETEESESDDGGGSRGAQPLAKSAYRLRVEAAAARGETLEEPAWSSKNNNVVSNRDEGGDGEDNFEGNMDAFCDDDPSADECRVFD</sequence>
<proteinExistence type="predicted"/>
<evidence type="ECO:0000256" key="1">
    <source>
        <dbReference type="SAM" id="MobiDB-lite"/>
    </source>
</evidence>
<organism evidence="3">
    <name type="scientific">Micromonas pusilla (strain CCMP1545)</name>
    <name type="common">Picoplanktonic green alga</name>
    <dbReference type="NCBI Taxonomy" id="564608"/>
    <lineage>
        <taxon>Eukaryota</taxon>
        <taxon>Viridiplantae</taxon>
        <taxon>Chlorophyta</taxon>
        <taxon>Mamiellophyceae</taxon>
        <taxon>Mamiellales</taxon>
        <taxon>Mamiellaceae</taxon>
        <taxon>Micromonas</taxon>
    </lineage>
</organism>
<dbReference type="Proteomes" id="UP000001876">
    <property type="component" value="Unassembled WGS sequence"/>
</dbReference>
<dbReference type="AlphaFoldDB" id="C1N093"/>
<protein>
    <submittedName>
        <fullName evidence="2">Predicted protein</fullName>
    </submittedName>
</protein>
<reference evidence="2 3" key="1">
    <citation type="journal article" date="2009" name="Science">
        <title>Green evolution and dynamic adaptations revealed by genomes of the marine picoeukaryotes Micromonas.</title>
        <authorList>
            <person name="Worden A.Z."/>
            <person name="Lee J.H."/>
            <person name="Mock T."/>
            <person name="Rouze P."/>
            <person name="Simmons M.P."/>
            <person name="Aerts A.L."/>
            <person name="Allen A.E."/>
            <person name="Cuvelier M.L."/>
            <person name="Derelle E."/>
            <person name="Everett M.V."/>
            <person name="Foulon E."/>
            <person name="Grimwood J."/>
            <person name="Gundlach H."/>
            <person name="Henrissat B."/>
            <person name="Napoli C."/>
            <person name="McDonald S.M."/>
            <person name="Parker M.S."/>
            <person name="Rombauts S."/>
            <person name="Salamov A."/>
            <person name="Von Dassow P."/>
            <person name="Badger J.H."/>
            <person name="Coutinho P.M."/>
            <person name="Demir E."/>
            <person name="Dubchak I."/>
            <person name="Gentemann C."/>
            <person name="Eikrem W."/>
            <person name="Gready J.E."/>
            <person name="John U."/>
            <person name="Lanier W."/>
            <person name="Lindquist E.A."/>
            <person name="Lucas S."/>
            <person name="Mayer K.F."/>
            <person name="Moreau H."/>
            <person name="Not F."/>
            <person name="Otillar R."/>
            <person name="Panaud O."/>
            <person name="Pangilinan J."/>
            <person name="Paulsen I."/>
            <person name="Piegu B."/>
            <person name="Poliakov A."/>
            <person name="Robbens S."/>
            <person name="Schmutz J."/>
            <person name="Toulza E."/>
            <person name="Wyss T."/>
            <person name="Zelensky A."/>
            <person name="Zhou K."/>
            <person name="Armbrust E.V."/>
            <person name="Bhattacharya D."/>
            <person name="Goodenough U.W."/>
            <person name="Van de Peer Y."/>
            <person name="Grigoriev I.V."/>
        </authorList>
    </citation>
    <scope>NUCLEOTIDE SEQUENCE [LARGE SCALE GENOMIC DNA]</scope>
    <source>
        <strain evidence="2 3">CCMP1545</strain>
    </source>
</reference>
<accession>C1N093</accession>
<dbReference type="OrthoDB" id="498004at2759"/>
<dbReference type="EMBL" id="GG663744">
    <property type="protein sequence ID" value="EEH53986.1"/>
    <property type="molecule type" value="Genomic_DNA"/>
</dbReference>
<dbReference type="KEGG" id="mpp:MICPUCDRAFT_50934"/>
<feature type="region of interest" description="Disordered" evidence="1">
    <location>
        <begin position="276"/>
        <end position="308"/>
    </location>
</feature>
<gene>
    <name evidence="2" type="ORF">MICPUCDRAFT_50934</name>
</gene>
<evidence type="ECO:0000313" key="3">
    <source>
        <dbReference type="Proteomes" id="UP000001876"/>
    </source>
</evidence>
<keyword evidence="3" id="KW-1185">Reference proteome</keyword>
<feature type="region of interest" description="Disordered" evidence="1">
    <location>
        <begin position="20"/>
        <end position="40"/>
    </location>
</feature>
<feature type="region of interest" description="Disordered" evidence="1">
    <location>
        <begin position="352"/>
        <end position="405"/>
    </location>
</feature>
<name>C1N093_MICPC</name>
<evidence type="ECO:0000313" key="2">
    <source>
        <dbReference type="EMBL" id="EEH53986.1"/>
    </source>
</evidence>